<keyword evidence="2" id="KW-1185">Reference proteome</keyword>
<dbReference type="EMBL" id="BGOW01000002">
    <property type="protein sequence ID" value="GBL44448.1"/>
    <property type="molecule type" value="Genomic_DNA"/>
</dbReference>
<organism evidence="1 2">
    <name type="scientific">Sulfuriferula multivorans</name>
    <dbReference type="NCBI Taxonomy" id="1559896"/>
    <lineage>
        <taxon>Bacteria</taxon>
        <taxon>Pseudomonadati</taxon>
        <taxon>Pseudomonadota</taxon>
        <taxon>Betaproteobacteria</taxon>
        <taxon>Nitrosomonadales</taxon>
        <taxon>Sulfuricellaceae</taxon>
        <taxon>Sulfuriferula</taxon>
    </lineage>
</organism>
<dbReference type="Proteomes" id="UP000286806">
    <property type="component" value="Unassembled WGS sequence"/>
</dbReference>
<protein>
    <submittedName>
        <fullName evidence="1">Uncharacterized protein</fullName>
    </submittedName>
</protein>
<dbReference type="AlphaFoldDB" id="A0A401J9W3"/>
<gene>
    <name evidence="1" type="ORF">SFMTTN_0244</name>
</gene>
<sequence>MDEASCTTRDTALPKAGRFASSLNFCKSEMRFAAGLADNDVEIESARMNWGLVADIFVA</sequence>
<comment type="caution">
    <text evidence="1">The sequence shown here is derived from an EMBL/GenBank/DDBJ whole genome shotgun (WGS) entry which is preliminary data.</text>
</comment>
<evidence type="ECO:0000313" key="1">
    <source>
        <dbReference type="EMBL" id="GBL44448.1"/>
    </source>
</evidence>
<evidence type="ECO:0000313" key="2">
    <source>
        <dbReference type="Proteomes" id="UP000286806"/>
    </source>
</evidence>
<proteinExistence type="predicted"/>
<reference evidence="1 2" key="1">
    <citation type="journal article" date="2019" name="Front. Microbiol.">
        <title>Genomes of Neutrophilic Sulfur-Oxidizing Chemolithoautotrophs Representing 9 Proteobacterial Species From 8 Genera.</title>
        <authorList>
            <person name="Watanabe T."/>
            <person name="Kojima H."/>
            <person name="Umezawa K."/>
            <person name="Hori C."/>
            <person name="Takasuka T.E."/>
            <person name="Kato Y."/>
            <person name="Fukui M."/>
        </authorList>
    </citation>
    <scope>NUCLEOTIDE SEQUENCE [LARGE SCALE GENOMIC DNA]</scope>
    <source>
        <strain evidence="1 2">TTN</strain>
    </source>
</reference>
<accession>A0A401J9W3</accession>
<name>A0A401J9W3_9PROT</name>